<dbReference type="AlphaFoldDB" id="A0A1H5SN40"/>
<protein>
    <submittedName>
        <fullName evidence="1">Uncharacterized protein</fullName>
    </submittedName>
</protein>
<proteinExistence type="predicted"/>
<gene>
    <name evidence="1" type="ORF">SAMN04488133_0022</name>
</gene>
<dbReference type="EMBL" id="FNVN01000001">
    <property type="protein sequence ID" value="SEF52006.1"/>
    <property type="molecule type" value="Genomic_DNA"/>
</dbReference>
<reference evidence="1 2" key="1">
    <citation type="submission" date="2016-10" db="EMBL/GenBank/DDBJ databases">
        <authorList>
            <person name="de Groot N.N."/>
        </authorList>
    </citation>
    <scope>NUCLEOTIDE SEQUENCE [LARGE SCALE GENOMIC DNA]</scope>
    <source>
        <strain evidence="1 2">CGMCC 1.10331</strain>
    </source>
</reference>
<dbReference type="Proteomes" id="UP000236740">
    <property type="component" value="Unassembled WGS sequence"/>
</dbReference>
<keyword evidence="2" id="KW-1185">Reference proteome</keyword>
<accession>A0A1H5SN40</accession>
<evidence type="ECO:0000313" key="2">
    <source>
        <dbReference type="Proteomes" id="UP000236740"/>
    </source>
</evidence>
<name>A0A1H5SN40_9EURY</name>
<organism evidence="1 2">
    <name type="scientific">Halobellus limi</name>
    <dbReference type="NCBI Taxonomy" id="699433"/>
    <lineage>
        <taxon>Archaea</taxon>
        <taxon>Methanobacteriati</taxon>
        <taxon>Methanobacteriota</taxon>
        <taxon>Stenosarchaea group</taxon>
        <taxon>Halobacteria</taxon>
        <taxon>Halobacteriales</taxon>
        <taxon>Haloferacaceae</taxon>
        <taxon>Halobellus</taxon>
    </lineage>
</organism>
<sequence length="48" mass="5397">MNALVYVSGLTFAFVLVLALAVWDGSVEIFNRLVRSLFNISHIVQFLL</sequence>
<evidence type="ECO:0000313" key="1">
    <source>
        <dbReference type="EMBL" id="SEF52006.1"/>
    </source>
</evidence>